<dbReference type="Proteomes" id="UP000321960">
    <property type="component" value="Unassembled WGS sequence"/>
</dbReference>
<evidence type="ECO:0000259" key="10">
    <source>
        <dbReference type="Pfam" id="PF12627"/>
    </source>
</evidence>
<evidence type="ECO:0000256" key="7">
    <source>
        <dbReference type="ARBA" id="ARBA00022842"/>
    </source>
</evidence>
<dbReference type="PANTHER" id="PTHR46173:SF1">
    <property type="entry name" value="CCA TRNA NUCLEOTIDYLTRANSFERASE 1, MITOCHONDRIAL"/>
    <property type="match status" value="1"/>
</dbReference>
<evidence type="ECO:0000256" key="6">
    <source>
        <dbReference type="ARBA" id="ARBA00022741"/>
    </source>
</evidence>
<evidence type="ECO:0000256" key="4">
    <source>
        <dbReference type="ARBA" id="ARBA00022695"/>
    </source>
</evidence>
<sequence length="429" mass="45127">MTIPESLDAPGLSRLLARPGVSAVLAALDAPSEETRLVGGCVRDALLGRDVSDIDLATTLLPADTMARAERAGLKAVPTGIDHGTVTVIADGDPFEVTTLREDIETDGRHAVVRFGRDFVRDAKRRDFTMNALSLGPDGSLYDLTGGLADLAEGRVRFIGDPDTRIREDALRVLRFFRFHARFGADAPDAAGLDACIRARDALDGLSRERVRAEFLKTLMTPGAVAAIETLSRTGLLTRLIAGICDLGRLDRAARAGLCVNGRLAAGFVLSTVDAERLRLRLRLSNAEFAVLVAYARALAALLTPEAIDAAALRALAAEHGAPTLGRALTALDGERRPALSPEARALLPALLDPSAARPVMPLTGADLVALGLMPGPRIGQALAAARRLWLARGCPTDAAAREDLIATALGADAARQPEPGRKKPAGPG</sequence>
<evidence type="ECO:0000313" key="11">
    <source>
        <dbReference type="EMBL" id="GEP01990.1"/>
    </source>
</evidence>
<dbReference type="Proteomes" id="UP001156856">
    <property type="component" value="Unassembled WGS sequence"/>
</dbReference>
<dbReference type="AlphaFoldDB" id="A0A512IW95"/>
<proteinExistence type="inferred from homology"/>
<evidence type="ECO:0000256" key="5">
    <source>
        <dbReference type="ARBA" id="ARBA00022723"/>
    </source>
</evidence>
<dbReference type="CDD" id="cd05398">
    <property type="entry name" value="NT_ClassII-CCAase"/>
    <property type="match status" value="1"/>
</dbReference>
<dbReference type="InterPro" id="IPR032828">
    <property type="entry name" value="PolyA_RNA-bd"/>
</dbReference>
<evidence type="ECO:0000313" key="14">
    <source>
        <dbReference type="Proteomes" id="UP001156856"/>
    </source>
</evidence>
<dbReference type="GO" id="GO:0008033">
    <property type="term" value="P:tRNA processing"/>
    <property type="evidence" value="ECO:0007669"/>
    <property type="project" value="UniProtKB-KW"/>
</dbReference>
<dbReference type="InterPro" id="IPR043519">
    <property type="entry name" value="NT_sf"/>
</dbReference>
<keyword evidence="7" id="KW-0460">Magnesium</keyword>
<evidence type="ECO:0000256" key="1">
    <source>
        <dbReference type="ARBA" id="ARBA00001946"/>
    </source>
</evidence>
<comment type="cofactor">
    <cofactor evidence="1">
        <name>Mg(2+)</name>
        <dbReference type="ChEBI" id="CHEBI:18420"/>
    </cofactor>
</comment>
<dbReference type="PANTHER" id="PTHR46173">
    <property type="entry name" value="CCA TRNA NUCLEOTIDYLTRANSFERASE 1, MITOCHONDRIAL"/>
    <property type="match status" value="1"/>
</dbReference>
<dbReference type="EMBL" id="BSPK01000004">
    <property type="protein sequence ID" value="GLS61935.1"/>
    <property type="molecule type" value="Genomic_DNA"/>
</dbReference>
<keyword evidence="14" id="KW-1185">Reference proteome</keyword>
<keyword evidence="4" id="KW-0548">Nucleotidyltransferase</keyword>
<evidence type="ECO:0000256" key="3">
    <source>
        <dbReference type="ARBA" id="ARBA00022694"/>
    </source>
</evidence>
<evidence type="ECO:0000313" key="12">
    <source>
        <dbReference type="EMBL" id="GLS61935.1"/>
    </source>
</evidence>
<feature type="domain" description="tRNA nucleotidyltransferase/poly(A) polymerase RNA and SrmB- binding" evidence="10">
    <location>
        <begin position="195"/>
        <end position="241"/>
    </location>
</feature>
<dbReference type="Gene3D" id="3.30.460.10">
    <property type="entry name" value="Beta Polymerase, domain 2"/>
    <property type="match status" value="1"/>
</dbReference>
<feature type="domain" description="Poly A polymerase head" evidence="9">
    <location>
        <begin position="36"/>
        <end position="157"/>
    </location>
</feature>
<evidence type="ECO:0000259" key="9">
    <source>
        <dbReference type="Pfam" id="PF01743"/>
    </source>
</evidence>
<evidence type="ECO:0000256" key="2">
    <source>
        <dbReference type="ARBA" id="ARBA00022679"/>
    </source>
</evidence>
<dbReference type="GO" id="GO:0000166">
    <property type="term" value="F:nucleotide binding"/>
    <property type="evidence" value="ECO:0007669"/>
    <property type="project" value="UniProtKB-KW"/>
</dbReference>
<organism evidence="11 13">
    <name type="scientific">Methylobacterium oxalidis</name>
    <dbReference type="NCBI Taxonomy" id="944322"/>
    <lineage>
        <taxon>Bacteria</taxon>
        <taxon>Pseudomonadati</taxon>
        <taxon>Pseudomonadota</taxon>
        <taxon>Alphaproteobacteria</taxon>
        <taxon>Hyphomicrobiales</taxon>
        <taxon>Methylobacteriaceae</taxon>
        <taxon>Methylobacterium</taxon>
    </lineage>
</organism>
<dbReference type="InterPro" id="IPR002646">
    <property type="entry name" value="PolA_pol_head_dom"/>
</dbReference>
<dbReference type="SUPFAM" id="SSF81891">
    <property type="entry name" value="Poly A polymerase C-terminal region-like"/>
    <property type="match status" value="1"/>
</dbReference>
<keyword evidence="6" id="KW-0547">Nucleotide-binding</keyword>
<reference evidence="14" key="2">
    <citation type="journal article" date="2019" name="Int. J. Syst. Evol. Microbiol.">
        <title>The Global Catalogue of Microorganisms (GCM) 10K type strain sequencing project: providing services to taxonomists for standard genome sequencing and annotation.</title>
        <authorList>
            <consortium name="The Broad Institute Genomics Platform"/>
            <consortium name="The Broad Institute Genome Sequencing Center for Infectious Disease"/>
            <person name="Wu L."/>
            <person name="Ma J."/>
        </authorList>
    </citation>
    <scope>NUCLEOTIDE SEQUENCE [LARGE SCALE GENOMIC DNA]</scope>
    <source>
        <strain evidence="14">NBRC 107715</strain>
    </source>
</reference>
<dbReference type="GO" id="GO:0000049">
    <property type="term" value="F:tRNA binding"/>
    <property type="evidence" value="ECO:0007669"/>
    <property type="project" value="TreeGrafter"/>
</dbReference>
<evidence type="ECO:0000256" key="8">
    <source>
        <dbReference type="RuleBase" id="RU003953"/>
    </source>
</evidence>
<dbReference type="SUPFAM" id="SSF81301">
    <property type="entry name" value="Nucleotidyltransferase"/>
    <property type="match status" value="1"/>
</dbReference>
<dbReference type="Gene3D" id="1.10.3090.10">
    <property type="entry name" value="cca-adding enzyme, domain 2"/>
    <property type="match status" value="1"/>
</dbReference>
<keyword evidence="3" id="KW-0819">tRNA processing</keyword>
<name>A0A512IW95_9HYPH</name>
<protein>
    <submittedName>
        <fullName evidence="11">Poly(A) polymerase</fullName>
    </submittedName>
</protein>
<keyword evidence="5" id="KW-0479">Metal-binding</keyword>
<evidence type="ECO:0000313" key="13">
    <source>
        <dbReference type="Proteomes" id="UP000321960"/>
    </source>
</evidence>
<reference evidence="12" key="1">
    <citation type="journal article" date="2014" name="Int. J. Syst. Evol. Microbiol.">
        <title>Complete genome of a new Firmicutes species belonging to the dominant human colonic microbiota ('Ruminococcus bicirculans') reveals two chromosomes and a selective capacity to utilize plant glucans.</title>
        <authorList>
            <consortium name="NISC Comparative Sequencing Program"/>
            <person name="Wegmann U."/>
            <person name="Louis P."/>
            <person name="Goesmann A."/>
            <person name="Henrissat B."/>
            <person name="Duncan S.H."/>
            <person name="Flint H.J."/>
        </authorList>
    </citation>
    <scope>NUCLEOTIDE SEQUENCE</scope>
    <source>
        <strain evidence="12">NBRC 107715</strain>
    </source>
</reference>
<gene>
    <name evidence="11" type="primary">papS</name>
    <name evidence="12" type="ORF">GCM10007888_03160</name>
    <name evidence="11" type="ORF">MOX02_00280</name>
</gene>
<dbReference type="InterPro" id="IPR050264">
    <property type="entry name" value="Bact_CCA-adding_enz_type3_sf"/>
</dbReference>
<dbReference type="GO" id="GO:0046872">
    <property type="term" value="F:metal ion binding"/>
    <property type="evidence" value="ECO:0007669"/>
    <property type="project" value="UniProtKB-KW"/>
</dbReference>
<dbReference type="EMBL" id="BJZU01000001">
    <property type="protein sequence ID" value="GEP01990.1"/>
    <property type="molecule type" value="Genomic_DNA"/>
</dbReference>
<dbReference type="GO" id="GO:0016779">
    <property type="term" value="F:nucleotidyltransferase activity"/>
    <property type="evidence" value="ECO:0007669"/>
    <property type="project" value="UniProtKB-KW"/>
</dbReference>
<dbReference type="Pfam" id="PF12627">
    <property type="entry name" value="PolyA_pol_RNAbd"/>
    <property type="match status" value="1"/>
</dbReference>
<reference evidence="12" key="4">
    <citation type="submission" date="2023-01" db="EMBL/GenBank/DDBJ databases">
        <title>Draft genome sequence of Methylobacterium oxalidis strain NBRC 107715.</title>
        <authorList>
            <person name="Sun Q."/>
            <person name="Mori K."/>
        </authorList>
    </citation>
    <scope>NUCLEOTIDE SEQUENCE</scope>
    <source>
        <strain evidence="12">NBRC 107715</strain>
    </source>
</reference>
<reference evidence="11 13" key="3">
    <citation type="submission" date="2019-07" db="EMBL/GenBank/DDBJ databases">
        <title>Whole genome shotgun sequence of Methylobacterium oxalidis NBRC 107715.</title>
        <authorList>
            <person name="Hosoyama A."/>
            <person name="Uohara A."/>
            <person name="Ohji S."/>
            <person name="Ichikawa N."/>
        </authorList>
    </citation>
    <scope>NUCLEOTIDE SEQUENCE [LARGE SCALE GENOMIC DNA]</scope>
    <source>
        <strain evidence="11 13">NBRC 107715</strain>
    </source>
</reference>
<accession>A0A512IW95</accession>
<dbReference type="Pfam" id="PF01743">
    <property type="entry name" value="PolyA_pol"/>
    <property type="match status" value="1"/>
</dbReference>
<comment type="similarity">
    <text evidence="8">Belongs to the tRNA nucleotidyltransferase/poly(A) polymerase family.</text>
</comment>
<comment type="caution">
    <text evidence="11">The sequence shown here is derived from an EMBL/GenBank/DDBJ whole genome shotgun (WGS) entry which is preliminary data.</text>
</comment>
<keyword evidence="2 8" id="KW-0808">Transferase</keyword>
<keyword evidence="8" id="KW-0694">RNA-binding</keyword>